<feature type="domain" description="C2" evidence="21">
    <location>
        <begin position="165"/>
        <end position="294"/>
    </location>
</feature>
<dbReference type="CDD" id="cd05587">
    <property type="entry name" value="STKc_cPKC"/>
    <property type="match status" value="1"/>
</dbReference>
<dbReference type="FunFam" id="3.30.200.20:FF:000080">
    <property type="entry name" value="Protein kinase C"/>
    <property type="match status" value="1"/>
</dbReference>
<feature type="binding site" evidence="17">
    <location>
        <position position="264"/>
    </location>
    <ligand>
        <name>a 1,2-diacyl-sn-glycero-3-phospho-(1D-myo-inositol-4,5-bisphosphate)</name>
        <dbReference type="ChEBI" id="CHEBI:58456"/>
    </ligand>
</feature>
<keyword evidence="5 15" id="KW-0808">Transferase</keyword>
<evidence type="ECO:0000256" key="19">
    <source>
        <dbReference type="PIRSR" id="PIRSR000550-4"/>
    </source>
</evidence>
<comment type="cofactor">
    <cofactor evidence="19">
        <name>Ca(2+)</name>
        <dbReference type="ChEBI" id="CHEBI:29108"/>
    </cofactor>
    <text evidence="19">Binds 3 Ca(2+) ions per subunit. The ions are bound to the C2 domain.</text>
</comment>
<dbReference type="Pfam" id="PF00069">
    <property type="entry name" value="Pkinase"/>
    <property type="match status" value="1"/>
</dbReference>
<evidence type="ECO:0000256" key="2">
    <source>
        <dbReference type="ARBA" id="ARBA00012429"/>
    </source>
</evidence>
<dbReference type="SUPFAM" id="SSF57889">
    <property type="entry name" value="Cysteine-rich domain"/>
    <property type="match status" value="2"/>
</dbReference>
<keyword evidence="6 19" id="KW-0479">Metal-binding</keyword>
<evidence type="ECO:0000313" key="25">
    <source>
        <dbReference type="Proteomes" id="UP000887562"/>
    </source>
</evidence>
<dbReference type="GO" id="GO:0004697">
    <property type="term" value="F:diacylglycerol-dependent serine/threonine kinase activity"/>
    <property type="evidence" value="ECO:0007669"/>
    <property type="project" value="UniProtKB-EC"/>
</dbReference>
<feature type="binding site" evidence="17">
    <location>
        <position position="214"/>
    </location>
    <ligand>
        <name>a 1,2-diacyl-sn-glycero-3-phospho-(1D-myo-inositol-4,5-bisphosphate)</name>
        <dbReference type="ChEBI" id="CHEBI:58456"/>
    </ligand>
</feature>
<comment type="catalytic activity">
    <reaction evidence="15">
        <text>L-threonyl-[protein] + ATP = O-phospho-L-threonyl-[protein] + ADP + H(+)</text>
        <dbReference type="Rhea" id="RHEA:46608"/>
        <dbReference type="Rhea" id="RHEA-COMP:11060"/>
        <dbReference type="Rhea" id="RHEA-COMP:11605"/>
        <dbReference type="ChEBI" id="CHEBI:15378"/>
        <dbReference type="ChEBI" id="CHEBI:30013"/>
        <dbReference type="ChEBI" id="CHEBI:30616"/>
        <dbReference type="ChEBI" id="CHEBI:61977"/>
        <dbReference type="ChEBI" id="CHEBI:456216"/>
        <dbReference type="EC" id="2.7.11.13"/>
    </reaction>
</comment>
<feature type="binding site" evidence="19">
    <location>
        <position position="265"/>
    </location>
    <ligand>
        <name>Ca(2+)</name>
        <dbReference type="ChEBI" id="CHEBI:29108"/>
        <label>1</label>
    </ligand>
</feature>
<evidence type="ECO:0000256" key="18">
    <source>
        <dbReference type="PIRSR" id="PIRSR000550-3"/>
    </source>
</evidence>
<evidence type="ECO:0000256" key="6">
    <source>
        <dbReference type="ARBA" id="ARBA00022723"/>
    </source>
</evidence>
<dbReference type="PROSITE" id="PS00107">
    <property type="entry name" value="PROTEIN_KINASE_ATP"/>
    <property type="match status" value="1"/>
</dbReference>
<proteinExistence type="inferred from homology"/>
<dbReference type="Gene3D" id="3.30.200.20">
    <property type="entry name" value="Phosphorylase Kinase, domain 1"/>
    <property type="match status" value="1"/>
</dbReference>
<dbReference type="SUPFAM" id="SSF56112">
    <property type="entry name" value="Protein kinase-like (PK-like)"/>
    <property type="match status" value="1"/>
</dbReference>
<dbReference type="Pfam" id="PF00130">
    <property type="entry name" value="C1_1"/>
    <property type="match status" value="2"/>
</dbReference>
<keyword evidence="9" id="KW-0863">Zinc-finger</keyword>
<protein>
    <recommendedName>
        <fullName evidence="2 15">Protein kinase C</fullName>
        <ecNumber evidence="2 15">2.7.11.13</ecNumber>
    </recommendedName>
</protein>
<dbReference type="PROSITE" id="PS00479">
    <property type="entry name" value="ZF_DAG_PE_1"/>
    <property type="match status" value="1"/>
</dbReference>
<feature type="binding site" evidence="19">
    <location>
        <position position="206"/>
    </location>
    <ligand>
        <name>Ca(2+)</name>
        <dbReference type="ChEBI" id="CHEBI:29108"/>
        <label>1</label>
    </ligand>
</feature>
<evidence type="ECO:0000259" key="22">
    <source>
        <dbReference type="PROSITE" id="PS50011"/>
    </source>
</evidence>
<evidence type="ECO:0000256" key="16">
    <source>
        <dbReference type="PIRSR" id="PIRSR000550-1"/>
    </source>
</evidence>
<name>A0A915EWJ4_9CEST</name>
<dbReference type="PROSITE" id="PS50004">
    <property type="entry name" value="C2"/>
    <property type="match status" value="1"/>
</dbReference>
<dbReference type="InterPro" id="IPR017892">
    <property type="entry name" value="Pkinase_C"/>
</dbReference>
<feature type="binding site" evidence="18 20">
    <location>
        <position position="381"/>
    </location>
    <ligand>
        <name>ATP</name>
        <dbReference type="ChEBI" id="CHEBI:30616"/>
    </ligand>
</feature>
<dbReference type="Proteomes" id="UP000887562">
    <property type="component" value="Unplaced"/>
</dbReference>
<dbReference type="PRINTS" id="PR00360">
    <property type="entry name" value="C2DOMAIN"/>
</dbReference>
<dbReference type="PRINTS" id="PR00008">
    <property type="entry name" value="DAGPEDOMAIN"/>
</dbReference>
<evidence type="ECO:0000256" key="1">
    <source>
        <dbReference type="ARBA" id="ARBA00005490"/>
    </source>
</evidence>
<feature type="binding site" evidence="19">
    <location>
        <position position="271"/>
    </location>
    <ligand>
        <name>Ca(2+)</name>
        <dbReference type="ChEBI" id="CHEBI:29108"/>
        <label>1</label>
    </ligand>
</feature>
<dbReference type="PROSITE" id="PS00108">
    <property type="entry name" value="PROTEIN_KINASE_ST"/>
    <property type="match status" value="1"/>
</dbReference>
<comment type="similarity">
    <text evidence="1 15">Belongs to the protein kinase superfamily. AGC Ser/Thr protein kinase family. PKC subfamily.</text>
</comment>
<evidence type="ECO:0000256" key="13">
    <source>
        <dbReference type="ARBA" id="ARBA00022840"/>
    </source>
</evidence>
<feature type="domain" description="Protein kinase" evidence="22">
    <location>
        <begin position="352"/>
        <end position="610"/>
    </location>
</feature>
<dbReference type="SMART" id="SM00220">
    <property type="entry name" value="S_TKc"/>
    <property type="match status" value="1"/>
</dbReference>
<dbReference type="InterPro" id="IPR046349">
    <property type="entry name" value="C1-like_sf"/>
</dbReference>
<evidence type="ECO:0000256" key="3">
    <source>
        <dbReference type="ARBA" id="ARBA00022527"/>
    </source>
</evidence>
<evidence type="ECO:0000256" key="20">
    <source>
        <dbReference type="PROSITE-ProRule" id="PRU10141"/>
    </source>
</evidence>
<dbReference type="InterPro" id="IPR020454">
    <property type="entry name" value="DAG/PE-bd"/>
</dbReference>
<evidence type="ECO:0000256" key="15">
    <source>
        <dbReference type="PIRNR" id="PIRNR000550"/>
    </source>
</evidence>
<dbReference type="CDD" id="cd20833">
    <property type="entry name" value="C1_cPKC_rpt1"/>
    <property type="match status" value="1"/>
</dbReference>
<dbReference type="GO" id="GO:0008270">
    <property type="term" value="F:zinc ion binding"/>
    <property type="evidence" value="ECO:0007669"/>
    <property type="project" value="UniProtKB-KW"/>
</dbReference>
<dbReference type="Gene3D" id="1.10.510.10">
    <property type="entry name" value="Transferase(Phosphotransferase) domain 1"/>
    <property type="match status" value="1"/>
</dbReference>
<dbReference type="InterPro" id="IPR014375">
    <property type="entry name" value="Protein_kinase_C_a/b/g"/>
</dbReference>
<dbReference type="PIRSF" id="PIRSF000550">
    <property type="entry name" value="PKC_alpha"/>
    <property type="match status" value="1"/>
</dbReference>
<evidence type="ECO:0000256" key="8">
    <source>
        <dbReference type="ARBA" id="ARBA00022741"/>
    </source>
</evidence>
<feature type="domain" description="Phorbol-ester/DAG-type" evidence="23">
    <location>
        <begin position="32"/>
        <end position="82"/>
    </location>
</feature>
<keyword evidence="11" id="KW-0862">Zinc</keyword>
<dbReference type="SMART" id="SM00133">
    <property type="entry name" value="S_TK_X"/>
    <property type="match status" value="1"/>
</dbReference>
<organism evidence="25 26">
    <name type="scientific">Echinococcus canadensis</name>
    <dbReference type="NCBI Taxonomy" id="519352"/>
    <lineage>
        <taxon>Eukaryota</taxon>
        <taxon>Metazoa</taxon>
        <taxon>Spiralia</taxon>
        <taxon>Lophotrochozoa</taxon>
        <taxon>Platyhelminthes</taxon>
        <taxon>Cestoda</taxon>
        <taxon>Eucestoda</taxon>
        <taxon>Cyclophyllidea</taxon>
        <taxon>Taeniidae</taxon>
        <taxon>Echinococcus</taxon>
        <taxon>Echinococcus canadensis group</taxon>
    </lineage>
</organism>
<feature type="active site" description="Proton acceptor" evidence="16">
    <location>
        <position position="476"/>
    </location>
</feature>
<feature type="binding site" evidence="18">
    <location>
        <begin position="358"/>
        <end position="366"/>
    </location>
    <ligand>
        <name>ATP</name>
        <dbReference type="ChEBI" id="CHEBI:30616"/>
    </ligand>
</feature>
<dbReference type="SMART" id="SM00239">
    <property type="entry name" value="C2"/>
    <property type="match status" value="1"/>
</dbReference>
<evidence type="ECO:0000256" key="11">
    <source>
        <dbReference type="ARBA" id="ARBA00022833"/>
    </source>
</evidence>
<dbReference type="Pfam" id="PF00433">
    <property type="entry name" value="Pkinase_C"/>
    <property type="match status" value="1"/>
</dbReference>
<dbReference type="InterPro" id="IPR002219">
    <property type="entry name" value="PKC_DAG/PE"/>
</dbReference>
<feature type="binding site" evidence="19">
    <location>
        <position position="267"/>
    </location>
    <ligand>
        <name>Ca(2+)</name>
        <dbReference type="ChEBI" id="CHEBI:29108"/>
        <label>1</label>
    </ligand>
</feature>
<sequence length="681" mass="77892">MLRDNEPSFVKTTAKFERLGAIREQSVHVVKGHKFLARFFKQATFCGHCTDFIWGFGKQGFQCKVCCFVVHKRCHELVLFPCPGSDKGPETNVYRKSHCFRKHTYTSPAFCDQCGTLLYGIVNQGIRCEGLIYHAKLLLVVCQLNVHKRCEQYVPRLCGIDHTEKRGRIYLKVEHNRSTLAAGLSTNNYDINNDSVKEAKNLVPMDPNGLADPYVKLKLTCDGERNRKFKTKVVKASLNPEWNEKFVIEIGPEDESKRLMIEMWDWDRASRDDFMGALSFGVSEIVRRPVDCWFKLLSREEGEFYSIPCFDAKTIALLNMSRAKYEKSNGTNLGKDDNRVQSKQDTLRVTDFKFLRVLGKGSFGKVILAEHRNTDEVYAIKVLKKDIIIQENDVECIMVEKRVLALQQKPPFIVQLHSCFQTMDRLFFVMEFINGGDLMYWIQLVGKFKEPVATFYAAEVAVGLFFLHSHGIVYRDLKLDNILLDHEGHVKLADFGLCKDGIVGTTKTRTFCGTLNSMAPEVIQRQPYGASVDWWSFGILIYEMLVGQPPFSGEDEEDLFQAILETTPSFPRNLSKEALSVCRGFLNKDPNSRLGCSPAGSLEIRDHVFFRRINWELIELKAIQPPFKPCVRDKRDTSNFDSAFTDLPTELSPTDKLFIMNLSQTEFAGFSFVNPEFVIEV</sequence>
<keyword evidence="25" id="KW-1185">Reference proteome</keyword>
<keyword evidence="13 15" id="KW-0067">ATP-binding</keyword>
<dbReference type="PANTHER" id="PTHR24351">
    <property type="entry name" value="RIBOSOMAL PROTEIN S6 KINASE"/>
    <property type="match status" value="1"/>
</dbReference>
<dbReference type="Gene3D" id="2.60.40.150">
    <property type="entry name" value="C2 domain"/>
    <property type="match status" value="1"/>
</dbReference>
<dbReference type="CDD" id="cd04026">
    <property type="entry name" value="C2_PKC_alpha_gamma"/>
    <property type="match status" value="1"/>
</dbReference>
<evidence type="ECO:0000256" key="9">
    <source>
        <dbReference type="ARBA" id="ARBA00022771"/>
    </source>
</evidence>
<dbReference type="InterPro" id="IPR000008">
    <property type="entry name" value="C2_dom"/>
</dbReference>
<evidence type="ECO:0000256" key="10">
    <source>
        <dbReference type="ARBA" id="ARBA00022777"/>
    </source>
</evidence>
<dbReference type="InterPro" id="IPR017441">
    <property type="entry name" value="Protein_kinase_ATP_BS"/>
</dbReference>
<evidence type="ECO:0000259" key="23">
    <source>
        <dbReference type="PROSITE" id="PS50081"/>
    </source>
</evidence>
<feature type="binding site" evidence="19">
    <location>
        <position position="270"/>
    </location>
    <ligand>
        <name>Ca(2+)</name>
        <dbReference type="ChEBI" id="CHEBI:29108"/>
        <label>1</label>
    </ligand>
</feature>
<dbReference type="InterPro" id="IPR008271">
    <property type="entry name" value="Ser/Thr_kinase_AS"/>
</dbReference>
<dbReference type="PROSITE" id="PS51285">
    <property type="entry name" value="AGC_KINASE_CTER"/>
    <property type="match status" value="1"/>
</dbReference>
<evidence type="ECO:0000256" key="17">
    <source>
        <dbReference type="PIRSR" id="PIRSR000550-2"/>
    </source>
</evidence>
<evidence type="ECO:0000259" key="24">
    <source>
        <dbReference type="PROSITE" id="PS51285"/>
    </source>
</evidence>
<keyword evidence="12 19" id="KW-0106">Calcium</keyword>
<feature type="domain" description="AGC-kinase C-terminal" evidence="24">
    <location>
        <begin position="611"/>
        <end position="681"/>
    </location>
</feature>
<evidence type="ECO:0000256" key="5">
    <source>
        <dbReference type="ARBA" id="ARBA00022679"/>
    </source>
</evidence>
<evidence type="ECO:0000256" key="7">
    <source>
        <dbReference type="ARBA" id="ARBA00022737"/>
    </source>
</evidence>
<dbReference type="AlphaFoldDB" id="A0A915EWJ4"/>
<evidence type="ECO:0000259" key="21">
    <source>
        <dbReference type="PROSITE" id="PS50004"/>
    </source>
</evidence>
<keyword evidence="7" id="KW-0677">Repeat</keyword>
<evidence type="ECO:0000313" key="26">
    <source>
        <dbReference type="WBParaSite" id="maker-E.canG7_contigs_2613-snap-gene-0.36-mRNA-1"/>
    </source>
</evidence>
<dbReference type="PROSITE" id="PS50081">
    <property type="entry name" value="ZF_DAG_PE_2"/>
    <property type="match status" value="2"/>
</dbReference>
<feature type="binding site" evidence="19">
    <location>
        <position position="212"/>
    </location>
    <ligand>
        <name>Ca(2+)</name>
        <dbReference type="ChEBI" id="CHEBI:29108"/>
        <label>1</label>
    </ligand>
</feature>
<keyword evidence="8 15" id="KW-0547">Nucleotide-binding</keyword>
<dbReference type="Gene3D" id="3.30.60.20">
    <property type="match status" value="2"/>
</dbReference>
<dbReference type="InterPro" id="IPR011009">
    <property type="entry name" value="Kinase-like_dom_sf"/>
</dbReference>
<dbReference type="WBParaSite" id="maker-E.canG7_contigs_2613-snap-gene-0.36-mRNA-1">
    <property type="protein sequence ID" value="maker-E.canG7_contigs_2613-snap-gene-0.36-mRNA-1"/>
    <property type="gene ID" value="EcG7_02987"/>
</dbReference>
<dbReference type="InterPro" id="IPR000719">
    <property type="entry name" value="Prot_kinase_dom"/>
</dbReference>
<evidence type="ECO:0000256" key="14">
    <source>
        <dbReference type="ARBA" id="ARBA00056408"/>
    </source>
</evidence>
<feature type="binding site" evidence="19">
    <location>
        <position position="205"/>
    </location>
    <ligand>
        <name>Ca(2+)</name>
        <dbReference type="ChEBI" id="CHEBI:29108"/>
        <label>1</label>
    </ligand>
</feature>
<dbReference type="FunFam" id="1.10.510.10:FF:000023">
    <property type="entry name" value="Protein kinase C"/>
    <property type="match status" value="1"/>
</dbReference>
<feature type="domain" description="Phorbol-ester/DAG-type" evidence="23">
    <location>
        <begin position="97"/>
        <end position="158"/>
    </location>
</feature>
<accession>A0A915EWJ4</accession>
<comment type="function">
    <text evidence="14">PKC is activated by diacylglycerol which in turn phosphorylates a range of cellular proteins. PKC also serves as the receptor for phorbol esters, a class of tumor promoters.</text>
</comment>
<keyword evidence="4" id="KW-0597">Phosphoprotein</keyword>
<dbReference type="PROSITE" id="PS50011">
    <property type="entry name" value="PROTEIN_KINASE_DOM"/>
    <property type="match status" value="1"/>
</dbReference>
<reference evidence="26" key="1">
    <citation type="submission" date="2022-11" db="UniProtKB">
        <authorList>
            <consortium name="WormBaseParasite"/>
        </authorList>
    </citation>
    <scope>IDENTIFICATION</scope>
</reference>
<keyword evidence="10 15" id="KW-0418">Kinase</keyword>
<keyword evidence="3 15" id="KW-0723">Serine/threonine-protein kinase</keyword>
<feature type="binding site" evidence="19">
    <location>
        <position position="266"/>
    </location>
    <ligand>
        <name>Ca(2+)</name>
        <dbReference type="ChEBI" id="CHEBI:29108"/>
        <label>1</label>
    </ligand>
</feature>
<dbReference type="FunFam" id="3.30.60.20:FF:000006">
    <property type="entry name" value="Protein kinase C"/>
    <property type="match status" value="1"/>
</dbReference>
<dbReference type="EC" id="2.7.11.13" evidence="2 15"/>
<dbReference type="SMART" id="SM00109">
    <property type="entry name" value="C1"/>
    <property type="match status" value="2"/>
</dbReference>
<dbReference type="GO" id="GO:0005524">
    <property type="term" value="F:ATP binding"/>
    <property type="evidence" value="ECO:0007669"/>
    <property type="project" value="UniProtKB-UniRule"/>
</dbReference>
<evidence type="ECO:0000256" key="4">
    <source>
        <dbReference type="ARBA" id="ARBA00022553"/>
    </source>
</evidence>
<feature type="binding site" evidence="19">
    <location>
        <position position="273"/>
    </location>
    <ligand>
        <name>Ca(2+)</name>
        <dbReference type="ChEBI" id="CHEBI:29108"/>
        <label>1</label>
    </ligand>
</feature>
<dbReference type="Pfam" id="PF00168">
    <property type="entry name" value="C2"/>
    <property type="match status" value="1"/>
</dbReference>
<evidence type="ECO:0000256" key="12">
    <source>
        <dbReference type="ARBA" id="ARBA00022837"/>
    </source>
</evidence>
<dbReference type="InterPro" id="IPR035892">
    <property type="entry name" value="C2_domain_sf"/>
</dbReference>
<dbReference type="InterPro" id="IPR000961">
    <property type="entry name" value="AGC-kinase_C"/>
</dbReference>
<dbReference type="SUPFAM" id="SSF49562">
    <property type="entry name" value="C2 domain (Calcium/lipid-binding domain, CaLB)"/>
    <property type="match status" value="1"/>
</dbReference>